<dbReference type="EMBL" id="AP019843">
    <property type="protein sequence ID" value="BBM56014.1"/>
    <property type="molecule type" value="Genomic_DNA"/>
</dbReference>
<dbReference type="EMBL" id="AP019841">
    <property type="protein sequence ID" value="BBM55080.1"/>
    <property type="molecule type" value="Genomic_DNA"/>
</dbReference>
<geneLocation type="plasmid" evidence="3">
    <name>pJMUB3934p2</name>
</geneLocation>
<keyword evidence="1" id="KW-0472">Membrane</keyword>
<proteinExistence type="predicted"/>
<dbReference type="Proteomes" id="UP000321944">
    <property type="component" value="Chromosome"/>
</dbReference>
<dbReference type="RefSeq" id="WP_147003795.1">
    <property type="nucleotide sequence ID" value="NZ_AP019841.1"/>
</dbReference>
<evidence type="ECO:0000256" key="1">
    <source>
        <dbReference type="SAM" id="Phobius"/>
    </source>
</evidence>
<feature type="transmembrane region" description="Helical" evidence="1">
    <location>
        <begin position="44"/>
        <end position="70"/>
    </location>
</feature>
<organism evidence="3 4">
    <name type="scientific">Leptotrichia wadei</name>
    <dbReference type="NCBI Taxonomy" id="157687"/>
    <lineage>
        <taxon>Bacteria</taxon>
        <taxon>Fusobacteriati</taxon>
        <taxon>Fusobacteriota</taxon>
        <taxon>Fusobacteriia</taxon>
        <taxon>Fusobacteriales</taxon>
        <taxon>Leptotrichiaceae</taxon>
        <taxon>Leptotrichia</taxon>
    </lineage>
</organism>
<feature type="transmembrane region" description="Helical" evidence="1">
    <location>
        <begin position="7"/>
        <end position="32"/>
    </location>
</feature>
<evidence type="ECO:0000313" key="3">
    <source>
        <dbReference type="EMBL" id="BBM56014.1"/>
    </source>
</evidence>
<accession>A0A510KWI1</accession>
<evidence type="ECO:0000313" key="4">
    <source>
        <dbReference type="Proteomes" id="UP000321944"/>
    </source>
</evidence>
<geneLocation type="plasmid" evidence="4">
    <name>pjmub3934p2 dna</name>
</geneLocation>
<keyword evidence="1" id="KW-0812">Transmembrane</keyword>
<reference evidence="3 4" key="1">
    <citation type="submission" date="2019-07" db="EMBL/GenBank/DDBJ databases">
        <title>Complete Genome Sequence of Leptotrichia wadei Strain JMUB3936.</title>
        <authorList>
            <person name="Watanabe S."/>
            <person name="Cui L."/>
        </authorList>
    </citation>
    <scope>NUCLEOTIDE SEQUENCE [LARGE SCALE GENOMIC DNA]</scope>
    <source>
        <strain evidence="3 4">JMUB3936</strain>
        <plasmid evidence="3">pJMUB3934p2</plasmid>
        <plasmid evidence="4">pjmub3934p2 dna</plasmid>
    </source>
</reference>
<gene>
    <name evidence="2" type="ORF">JMUB3936_1364</name>
    <name evidence="3" type="ORF">JMUB3936_p2030</name>
</gene>
<dbReference type="AlphaFoldDB" id="A0A510KWI1"/>
<protein>
    <submittedName>
        <fullName evidence="3">Uncharacterized protein</fullName>
    </submittedName>
</protein>
<sequence length="72" mass="7979">MEILYKITGVIFSVSIMAFSILFMTACFNSAIYEYKEAKNKTSYLLSLYITLLISGTLIFLAAVGIKVIVLA</sequence>
<dbReference type="Proteomes" id="UP000321944">
    <property type="component" value="Plasmid pJMUB3934p2"/>
</dbReference>
<keyword evidence="3" id="KW-0614">Plasmid</keyword>
<dbReference type="PROSITE" id="PS51257">
    <property type="entry name" value="PROKAR_LIPOPROTEIN"/>
    <property type="match status" value="1"/>
</dbReference>
<keyword evidence="1" id="KW-1133">Transmembrane helix</keyword>
<evidence type="ECO:0000313" key="2">
    <source>
        <dbReference type="EMBL" id="BBM55080.1"/>
    </source>
</evidence>
<name>A0A510KWI1_9FUSO</name>